<dbReference type="Proteomes" id="UP000031167">
    <property type="component" value="Unassembled WGS sequence"/>
</dbReference>
<sequence length="424" mass="47620">MSIIKQKGIFSCESDPKLDADIIMTCAIVGHAYERLKSGKNFRIDFEITNPTNISEKEDLKTINDHHLCVSKINKALQNSDLPKSSVMQLGITPIYDKSAKVIIGGTGDMPFTDEERYDPGVWNEYAAKELYDLTLGNKKDEQGNVIRIGYQGFGAYTGFVSGRSDGQSNLFCTYRFKIPDEGRRWIPTEIKNMKLGAELGKLDEQRLAWGVIENNQKQLKVQKEQGMYFMDEDKSKKYQGKLDSDSIVGYVHGMIQAVYDVEMHKYIHPGKASGVPYEIAIGKVTLNIKGKEEVYETTKLGSCFACSVFMEANGYPASSTHLGRGDSWSIAHHVLDHSDTSQSKSKKKCNEKWAAYCKTILESGMKCLVSKDVQLINVTHERSFAELKAFAYKTKSTMDFGNLILDALTVHKKDYDRVNASII</sequence>
<evidence type="ECO:0000313" key="2">
    <source>
        <dbReference type="Proteomes" id="UP000031167"/>
    </source>
</evidence>
<keyword evidence="2" id="KW-1185">Reference proteome</keyword>
<protein>
    <submittedName>
        <fullName evidence="1">Uncharacterized protein</fullName>
    </submittedName>
</protein>
<comment type="caution">
    <text evidence="1">The sequence shown here is derived from an EMBL/GenBank/DDBJ whole genome shotgun (WGS) entry which is preliminary data.</text>
</comment>
<reference evidence="1 2" key="1">
    <citation type="submission" date="2014-12" db="EMBL/GenBank/DDBJ databases">
        <title>Genome sequencing of Chryseobacterium taiwanense TPW19.</title>
        <authorList>
            <person name="Tan P.W."/>
            <person name="Chan K.-G."/>
        </authorList>
    </citation>
    <scope>NUCLEOTIDE SEQUENCE [LARGE SCALE GENOMIC DNA]</scope>
    <source>
        <strain evidence="1 2">TPW19</strain>
    </source>
</reference>
<dbReference type="STRING" id="363331.RM51_11020"/>
<evidence type="ECO:0000313" key="1">
    <source>
        <dbReference type="EMBL" id="KIC62715.1"/>
    </source>
</evidence>
<accession>A0A0B4DEA3</accession>
<dbReference type="EMBL" id="JWTA01000008">
    <property type="protein sequence ID" value="KIC62715.1"/>
    <property type="molecule type" value="Genomic_DNA"/>
</dbReference>
<dbReference type="RefSeq" id="WP_039369076.1">
    <property type="nucleotide sequence ID" value="NZ_JWTA01000008.1"/>
</dbReference>
<name>A0A0B4DEA3_9FLAO</name>
<gene>
    <name evidence="1" type="ORF">RM51_11020</name>
</gene>
<dbReference type="AlphaFoldDB" id="A0A0B4DEA3"/>
<dbReference type="OrthoDB" id="6058061at2"/>
<organism evidence="1 2">
    <name type="scientific">Chryseobacterium taiwanense</name>
    <dbReference type="NCBI Taxonomy" id="363331"/>
    <lineage>
        <taxon>Bacteria</taxon>
        <taxon>Pseudomonadati</taxon>
        <taxon>Bacteroidota</taxon>
        <taxon>Flavobacteriia</taxon>
        <taxon>Flavobacteriales</taxon>
        <taxon>Weeksellaceae</taxon>
        <taxon>Chryseobacterium group</taxon>
        <taxon>Chryseobacterium</taxon>
    </lineage>
</organism>
<proteinExistence type="predicted"/>